<evidence type="ECO:0000256" key="11">
    <source>
        <dbReference type="ARBA" id="ARBA00023237"/>
    </source>
</evidence>
<feature type="signal peptide" evidence="14">
    <location>
        <begin position="1"/>
        <end position="25"/>
    </location>
</feature>
<comment type="similarity">
    <text evidence="12 13">Belongs to the TonB-dependent receptor family.</text>
</comment>
<reference evidence="18" key="1">
    <citation type="journal article" date="2019" name="Int. J. Syst. Evol. Microbiol.">
        <title>The Global Catalogue of Microorganisms (GCM) 10K type strain sequencing project: providing services to taxonomists for standard genome sequencing and annotation.</title>
        <authorList>
            <consortium name="The Broad Institute Genomics Platform"/>
            <consortium name="The Broad Institute Genome Sequencing Center for Infectious Disease"/>
            <person name="Wu L."/>
            <person name="Ma J."/>
        </authorList>
    </citation>
    <scope>NUCLEOTIDE SEQUENCE [LARGE SCALE GENOMIC DNA]</scope>
    <source>
        <strain evidence="18">CGMCC 1.15304</strain>
    </source>
</reference>
<comment type="caution">
    <text evidence="17">The sequence shown here is derived from an EMBL/GenBank/DDBJ whole genome shotgun (WGS) entry which is preliminary data.</text>
</comment>
<evidence type="ECO:0000256" key="3">
    <source>
        <dbReference type="ARBA" id="ARBA00022452"/>
    </source>
</evidence>
<evidence type="ECO:0000313" key="18">
    <source>
        <dbReference type="Proteomes" id="UP001595776"/>
    </source>
</evidence>
<keyword evidence="10 12" id="KW-0472">Membrane</keyword>
<keyword evidence="2 12" id="KW-0813">Transport</keyword>
<dbReference type="EMBL" id="JBHSCR010000005">
    <property type="protein sequence ID" value="MFC4347751.1"/>
    <property type="molecule type" value="Genomic_DNA"/>
</dbReference>
<evidence type="ECO:0000259" key="16">
    <source>
        <dbReference type="Pfam" id="PF07715"/>
    </source>
</evidence>
<dbReference type="Proteomes" id="UP001595776">
    <property type="component" value="Unassembled WGS sequence"/>
</dbReference>
<dbReference type="PROSITE" id="PS52016">
    <property type="entry name" value="TONB_DEPENDENT_REC_3"/>
    <property type="match status" value="1"/>
</dbReference>
<dbReference type="Gene3D" id="2.40.170.20">
    <property type="entry name" value="TonB-dependent receptor, beta-barrel domain"/>
    <property type="match status" value="1"/>
</dbReference>
<evidence type="ECO:0000256" key="5">
    <source>
        <dbReference type="ARBA" id="ARBA00022692"/>
    </source>
</evidence>
<evidence type="ECO:0000256" key="14">
    <source>
        <dbReference type="SAM" id="SignalP"/>
    </source>
</evidence>
<dbReference type="Pfam" id="PF00593">
    <property type="entry name" value="TonB_dep_Rec_b-barrel"/>
    <property type="match status" value="1"/>
</dbReference>
<dbReference type="InterPro" id="IPR000531">
    <property type="entry name" value="Beta-barrel_TonB"/>
</dbReference>
<evidence type="ECO:0000256" key="13">
    <source>
        <dbReference type="RuleBase" id="RU003357"/>
    </source>
</evidence>
<evidence type="ECO:0000313" key="17">
    <source>
        <dbReference type="EMBL" id="MFC4347751.1"/>
    </source>
</evidence>
<accession>A0ABV8U979</accession>
<dbReference type="InterPro" id="IPR036942">
    <property type="entry name" value="Beta-barrel_TonB_sf"/>
</dbReference>
<evidence type="ECO:0000256" key="1">
    <source>
        <dbReference type="ARBA" id="ARBA00004571"/>
    </source>
</evidence>
<feature type="domain" description="TonB-dependent receptor plug" evidence="16">
    <location>
        <begin position="50"/>
        <end position="157"/>
    </location>
</feature>
<evidence type="ECO:0000256" key="2">
    <source>
        <dbReference type="ARBA" id="ARBA00022448"/>
    </source>
</evidence>
<keyword evidence="7" id="KW-0408">Iron</keyword>
<keyword evidence="3 12" id="KW-1134">Transmembrane beta strand</keyword>
<evidence type="ECO:0000256" key="8">
    <source>
        <dbReference type="ARBA" id="ARBA00023065"/>
    </source>
</evidence>
<name>A0ABV8U979_9PROT</name>
<keyword evidence="4" id="KW-0410">Iron transport</keyword>
<proteinExistence type="inferred from homology"/>
<dbReference type="InterPro" id="IPR039426">
    <property type="entry name" value="TonB-dep_rcpt-like"/>
</dbReference>
<feature type="domain" description="TonB-dependent receptor-like beta-barrel" evidence="15">
    <location>
        <begin position="374"/>
        <end position="749"/>
    </location>
</feature>
<evidence type="ECO:0000256" key="9">
    <source>
        <dbReference type="ARBA" id="ARBA00023077"/>
    </source>
</evidence>
<evidence type="ECO:0000256" key="10">
    <source>
        <dbReference type="ARBA" id="ARBA00023136"/>
    </source>
</evidence>
<organism evidence="17 18">
    <name type="scientific">Kordiimonas lipolytica</name>
    <dbReference type="NCBI Taxonomy" id="1662421"/>
    <lineage>
        <taxon>Bacteria</taxon>
        <taxon>Pseudomonadati</taxon>
        <taxon>Pseudomonadota</taxon>
        <taxon>Alphaproteobacteria</taxon>
        <taxon>Kordiimonadales</taxon>
        <taxon>Kordiimonadaceae</taxon>
        <taxon>Kordiimonas</taxon>
    </lineage>
</organism>
<evidence type="ECO:0000256" key="7">
    <source>
        <dbReference type="ARBA" id="ARBA00023004"/>
    </source>
</evidence>
<sequence>MTLKLNKFALLGACSILAVSAAATAEEAATEAAYDASSDFEEIIVSARKTTFANNATDPVMLDQEPDAASVLSVIDNLPGIFVSEGGTFGSDDWSTSLSVRGFTVSLSEQQIGMTIDGLPNGNSNYGGGAKANRYIDSENLARAIVSQGTADIASPSHEALGGTIDFQTSNPLEERRFWAGLSFGENNAERYFFRYDTGEFAEGTSAYFSYSTQSNDAWIGNAGGTERDHFAAKIVSEQDEWTFTGRLSWDDTWENNYQRISIAQFEEDPDWDRLTDTVTGVPYVDQVYRPGWGTLRENWFAYVKAEYKGENLDFTVAPYFHDNWGRGDWTPPYLVAVSGGDVQSNGAIYGGSIAGAYTFTDNGGNPLAPNADCTATLTFPYGGGSPANNPACYDATAIPVGSYRHTNYGKQRFGVTADMAYRMGENNTLRAGLWWEDNTRDEYRTWHERTNILAGVEFDETEYWRQYDRTFQTDTIMLYAEDTFEIGDLTLRGGIKKFFVDLSREDNFGNEAQQELDSDSDILITAGVVYNATDNLEVFGGFSQNFAAIKDNVIEGRASASNPNIPDLQGETADNFDIGIRYSNEWLRATLTGYYIKFNNRITFVSAGDGTSGIDYLEEGEGTYLNVGGIKSKGIEASISADFADYWNFYSSLTLNNSEYSDTTADVVEGNKVALAPEFQLVGTLSYANEGLRAGISAKHVGSRFGDFANTQELDSFTLVDAWVGYSLDEGVIPGVQAVDVSLNVTNLLDKNYLGGGTPGSYFIGADRQVTANLTLKF</sequence>
<feature type="chain" id="PRO_5045337771" evidence="14">
    <location>
        <begin position="26"/>
        <end position="779"/>
    </location>
</feature>
<keyword evidence="9 13" id="KW-0798">TonB box</keyword>
<dbReference type="SUPFAM" id="SSF56935">
    <property type="entry name" value="Porins"/>
    <property type="match status" value="1"/>
</dbReference>
<evidence type="ECO:0000256" key="6">
    <source>
        <dbReference type="ARBA" id="ARBA00022729"/>
    </source>
</evidence>
<comment type="subcellular location">
    <subcellularLocation>
        <location evidence="1 12">Cell outer membrane</location>
        <topology evidence="1 12">Multi-pass membrane protein</topology>
    </subcellularLocation>
</comment>
<gene>
    <name evidence="17" type="ORF">ACFO5Q_07850</name>
</gene>
<evidence type="ECO:0000256" key="4">
    <source>
        <dbReference type="ARBA" id="ARBA00022496"/>
    </source>
</evidence>
<protein>
    <submittedName>
        <fullName evidence="17">TonB-dependent receptor domain-containing protein</fullName>
    </submittedName>
</protein>
<dbReference type="PANTHER" id="PTHR32552:SF89">
    <property type="entry name" value="CATECHOLATE SIDEROPHORE RECEPTOR FIU"/>
    <property type="match status" value="1"/>
</dbReference>
<keyword evidence="11 12" id="KW-0998">Cell outer membrane</keyword>
<keyword evidence="18" id="KW-1185">Reference proteome</keyword>
<keyword evidence="8" id="KW-0406">Ion transport</keyword>
<keyword evidence="17" id="KW-0675">Receptor</keyword>
<keyword evidence="6 14" id="KW-0732">Signal</keyword>
<dbReference type="RefSeq" id="WP_068152488.1">
    <property type="nucleotide sequence ID" value="NZ_JBHSCR010000005.1"/>
</dbReference>
<dbReference type="InterPro" id="IPR012910">
    <property type="entry name" value="Plug_dom"/>
</dbReference>
<evidence type="ECO:0000256" key="12">
    <source>
        <dbReference type="PROSITE-ProRule" id="PRU01360"/>
    </source>
</evidence>
<evidence type="ECO:0000259" key="15">
    <source>
        <dbReference type="Pfam" id="PF00593"/>
    </source>
</evidence>
<dbReference type="InterPro" id="IPR037066">
    <property type="entry name" value="Plug_dom_sf"/>
</dbReference>
<keyword evidence="5 12" id="KW-0812">Transmembrane</keyword>
<dbReference type="PANTHER" id="PTHR32552">
    <property type="entry name" value="FERRICHROME IRON RECEPTOR-RELATED"/>
    <property type="match status" value="1"/>
</dbReference>
<dbReference type="Pfam" id="PF07715">
    <property type="entry name" value="Plug"/>
    <property type="match status" value="1"/>
</dbReference>
<dbReference type="Gene3D" id="2.170.130.10">
    <property type="entry name" value="TonB-dependent receptor, plug domain"/>
    <property type="match status" value="1"/>
</dbReference>